<proteinExistence type="predicted"/>
<comment type="caution">
    <text evidence="2">The sequence shown here is derived from an EMBL/GenBank/DDBJ whole genome shotgun (WGS) entry which is preliminary data.</text>
</comment>
<evidence type="ECO:0000256" key="1">
    <source>
        <dbReference type="SAM" id="SignalP"/>
    </source>
</evidence>
<dbReference type="EMBL" id="JABCKI010006156">
    <property type="protein sequence ID" value="KAG5635178.1"/>
    <property type="molecule type" value="Genomic_DNA"/>
</dbReference>
<dbReference type="Pfam" id="PF12296">
    <property type="entry name" value="HsbA"/>
    <property type="match status" value="1"/>
</dbReference>
<keyword evidence="1" id="KW-0732">Signal</keyword>
<keyword evidence="3" id="KW-1185">Reference proteome</keyword>
<evidence type="ECO:0000313" key="3">
    <source>
        <dbReference type="Proteomes" id="UP000717328"/>
    </source>
</evidence>
<name>A0A9P7FRY6_9AGAR</name>
<sequence length="213" mass="22050">MRLPGLLIVTTLAYNVPSIVATSSASDLLIDIAGVSSALNTFYKNVAAFPSAGGSLSQAYAIHTGASNLATSINKATTDAKALPPGPLSYNDGLAVLKASQELQPVVAQSLGQTVAIQGALQSLLGVVNVQAYITQDLETTSASISDFGAVMVGIAPVSLVTIVPQALASSTPRLTEMIELGESVITCCAGNFIEDQYRPSARERQCFAKEFV</sequence>
<protein>
    <submittedName>
        <fullName evidence="2">Uncharacterized protein</fullName>
    </submittedName>
</protein>
<organism evidence="2 3">
    <name type="scientific">Sphagnurus paluster</name>
    <dbReference type="NCBI Taxonomy" id="117069"/>
    <lineage>
        <taxon>Eukaryota</taxon>
        <taxon>Fungi</taxon>
        <taxon>Dikarya</taxon>
        <taxon>Basidiomycota</taxon>
        <taxon>Agaricomycotina</taxon>
        <taxon>Agaricomycetes</taxon>
        <taxon>Agaricomycetidae</taxon>
        <taxon>Agaricales</taxon>
        <taxon>Tricholomatineae</taxon>
        <taxon>Lyophyllaceae</taxon>
        <taxon>Sphagnurus</taxon>
    </lineage>
</organism>
<dbReference type="AlphaFoldDB" id="A0A9P7FRY6"/>
<reference evidence="2" key="1">
    <citation type="submission" date="2021-02" db="EMBL/GenBank/DDBJ databases">
        <authorList>
            <person name="Nieuwenhuis M."/>
            <person name="Van De Peppel L.J.J."/>
        </authorList>
    </citation>
    <scope>NUCLEOTIDE SEQUENCE</scope>
    <source>
        <strain evidence="2">D49</strain>
    </source>
</reference>
<accession>A0A9P7FRY6</accession>
<evidence type="ECO:0000313" key="2">
    <source>
        <dbReference type="EMBL" id="KAG5635178.1"/>
    </source>
</evidence>
<reference evidence="2" key="2">
    <citation type="submission" date="2021-10" db="EMBL/GenBank/DDBJ databases">
        <title>Phylogenomics reveals ancestral predisposition of the termite-cultivated fungus Termitomyces towards a domesticated lifestyle.</title>
        <authorList>
            <person name="Auxier B."/>
            <person name="Grum-Grzhimaylo A."/>
            <person name="Cardenas M.E."/>
            <person name="Lodge J.D."/>
            <person name="Laessoe T."/>
            <person name="Pedersen O."/>
            <person name="Smith M.E."/>
            <person name="Kuyper T.W."/>
            <person name="Franco-Molano E.A."/>
            <person name="Baroni T.J."/>
            <person name="Aanen D.K."/>
        </authorList>
    </citation>
    <scope>NUCLEOTIDE SEQUENCE</scope>
    <source>
        <strain evidence="2">D49</strain>
    </source>
</reference>
<gene>
    <name evidence="2" type="ORF">H0H81_012130</name>
</gene>
<dbReference type="InterPro" id="IPR021054">
    <property type="entry name" value="Cell_wall_mannoprotein_1"/>
</dbReference>
<dbReference type="Proteomes" id="UP000717328">
    <property type="component" value="Unassembled WGS sequence"/>
</dbReference>
<dbReference type="OrthoDB" id="3485059at2759"/>
<feature type="chain" id="PRO_5040222350" evidence="1">
    <location>
        <begin position="22"/>
        <end position="213"/>
    </location>
</feature>
<feature type="signal peptide" evidence="1">
    <location>
        <begin position="1"/>
        <end position="21"/>
    </location>
</feature>